<comment type="caution">
    <text evidence="1">The sequence shown here is derived from an EMBL/GenBank/DDBJ whole genome shotgun (WGS) entry which is preliminary data.</text>
</comment>
<name>A0A8H4PES2_9HYPO</name>
<proteinExistence type="predicted"/>
<evidence type="ECO:0000313" key="1">
    <source>
        <dbReference type="EMBL" id="KAF4472969.1"/>
    </source>
</evidence>
<accession>A0A8H4PES2</accession>
<reference evidence="1 2" key="1">
    <citation type="submission" date="2020-01" db="EMBL/GenBank/DDBJ databases">
        <title>Identification and distribution of gene clusters putatively required for synthesis of sphingolipid metabolism inhibitors in phylogenetically diverse species of the filamentous fungus Fusarium.</title>
        <authorList>
            <person name="Kim H.-S."/>
            <person name="Busman M."/>
            <person name="Brown D.W."/>
            <person name="Divon H."/>
            <person name="Uhlig S."/>
            <person name="Proctor R.H."/>
        </authorList>
    </citation>
    <scope>NUCLEOTIDE SEQUENCE [LARGE SCALE GENOMIC DNA]</scope>
    <source>
        <strain evidence="1 2">NRRL 20459</strain>
    </source>
</reference>
<sequence>MMDSPAEAASVLLQQEVIDFRRAHQKAFKASAARAHPERHWSHVKNKDGSQYACRFSDDGEWLGLLEIVCRYVGDSVREQWKTLPPADIAQDLTSIETRQVALEQASYLFNFLKGVPALFRIAPLDSAAFRNSLVKWFTTRRVVIVNVTTITIKH</sequence>
<protein>
    <submittedName>
        <fullName evidence="1">Uncharacterized protein</fullName>
    </submittedName>
</protein>
<dbReference type="EMBL" id="JAADYS010000016">
    <property type="protein sequence ID" value="KAF4472969.1"/>
    <property type="molecule type" value="Genomic_DNA"/>
</dbReference>
<dbReference type="OrthoDB" id="10372311at2759"/>
<gene>
    <name evidence="1" type="ORF">FALBO_137</name>
</gene>
<dbReference type="Proteomes" id="UP000554235">
    <property type="component" value="Unassembled WGS sequence"/>
</dbReference>
<keyword evidence="2" id="KW-1185">Reference proteome</keyword>
<dbReference type="AlphaFoldDB" id="A0A8H4PES2"/>
<evidence type="ECO:0000313" key="2">
    <source>
        <dbReference type="Proteomes" id="UP000554235"/>
    </source>
</evidence>
<organism evidence="1 2">
    <name type="scientific">Fusarium albosuccineum</name>
    <dbReference type="NCBI Taxonomy" id="1237068"/>
    <lineage>
        <taxon>Eukaryota</taxon>
        <taxon>Fungi</taxon>
        <taxon>Dikarya</taxon>
        <taxon>Ascomycota</taxon>
        <taxon>Pezizomycotina</taxon>
        <taxon>Sordariomycetes</taxon>
        <taxon>Hypocreomycetidae</taxon>
        <taxon>Hypocreales</taxon>
        <taxon>Nectriaceae</taxon>
        <taxon>Fusarium</taxon>
        <taxon>Fusarium decemcellulare species complex</taxon>
    </lineage>
</organism>